<dbReference type="AlphaFoldDB" id="A0A9K3D0M7"/>
<feature type="compositionally biased region" description="Basic and acidic residues" evidence="1">
    <location>
        <begin position="159"/>
        <end position="174"/>
    </location>
</feature>
<name>A0A9K3D0M7_9EUKA</name>
<feature type="compositionally biased region" description="Basic and acidic residues" evidence="1">
    <location>
        <begin position="12"/>
        <end position="34"/>
    </location>
</feature>
<feature type="compositionally biased region" description="Basic and acidic residues" evidence="1">
    <location>
        <begin position="212"/>
        <end position="271"/>
    </location>
</feature>
<evidence type="ECO:0000313" key="2">
    <source>
        <dbReference type="EMBL" id="GIQ86537.1"/>
    </source>
</evidence>
<feature type="compositionally biased region" description="Basic and acidic residues" evidence="1">
    <location>
        <begin position="102"/>
        <end position="113"/>
    </location>
</feature>
<accession>A0A9K3D0M7</accession>
<feature type="compositionally biased region" description="Basic and acidic residues" evidence="1">
    <location>
        <begin position="121"/>
        <end position="137"/>
    </location>
</feature>
<feature type="compositionally biased region" description="Acidic residues" evidence="1">
    <location>
        <begin position="179"/>
        <end position="189"/>
    </location>
</feature>
<keyword evidence="3" id="KW-1185">Reference proteome</keyword>
<evidence type="ECO:0000256" key="1">
    <source>
        <dbReference type="SAM" id="MobiDB-lite"/>
    </source>
</evidence>
<sequence>MFGGSMSPSVGERVERERERVERERERERERPDIDNSDTESEVEGEGEGEREGEGDYETGIPTFSVRQWGRESETVPVETDEGEREREYEDYAPMPVAVVQREAEGVREREPVGEYSDSEGYLREGEREREAERETVSEEYSGPYDSDVEGSYDMDESVTEREREVDALVREEGGQGEGEGEGEGDSEEERQGLSDVSDSDEISFECSSDGAGERAEQEALRQIQEQRHAELERLQREMERERELEAGRERERDAEAYAAQERERERERERLAEEEKARALALQLEKEREQEEREERALMKTRNLCLVRDFTDSESALQQTLAQLNRRSHFEAQAKVKQPQGTVTRRPKKGAYDISVKETSGVYRDGARCNMHMREGAQYMGVNYLHLLKPLARDVFTPEDPLSLSLPEDSGRDAYETQYTQYQSRMRVYASSGIRWTQPSSTVSPYYTEGEGERETAADGGWLGDVPYCVFLSHIARHMPQQCNSCDCGVFSLLAMRFGLGLMPMFLDMEGGAGARSMILHELATRRVIATPPTAMGDMYMDSTT</sequence>
<reference evidence="2 3" key="1">
    <citation type="journal article" date="2018" name="PLoS ONE">
        <title>The draft genome of Kipferlia bialata reveals reductive genome evolution in fornicate parasites.</title>
        <authorList>
            <person name="Tanifuji G."/>
            <person name="Takabayashi S."/>
            <person name="Kume K."/>
            <person name="Takagi M."/>
            <person name="Nakayama T."/>
            <person name="Kamikawa R."/>
            <person name="Inagaki Y."/>
            <person name="Hashimoto T."/>
        </authorList>
    </citation>
    <scope>NUCLEOTIDE SEQUENCE [LARGE SCALE GENOMIC DNA]</scope>
    <source>
        <strain evidence="2">NY0173</strain>
    </source>
</reference>
<protein>
    <submittedName>
        <fullName evidence="2">Uncharacterized protein</fullName>
    </submittedName>
</protein>
<feature type="region of interest" description="Disordered" evidence="1">
    <location>
        <begin position="1"/>
        <end position="271"/>
    </location>
</feature>
<dbReference type="Proteomes" id="UP000265618">
    <property type="component" value="Unassembled WGS sequence"/>
</dbReference>
<feature type="compositionally biased region" description="Acidic residues" evidence="1">
    <location>
        <begin position="147"/>
        <end position="158"/>
    </location>
</feature>
<evidence type="ECO:0000313" key="3">
    <source>
        <dbReference type="Proteomes" id="UP000265618"/>
    </source>
</evidence>
<dbReference type="EMBL" id="BDIP01002598">
    <property type="protein sequence ID" value="GIQ86537.1"/>
    <property type="molecule type" value="Genomic_DNA"/>
</dbReference>
<comment type="caution">
    <text evidence="2">The sequence shown here is derived from an EMBL/GenBank/DDBJ whole genome shotgun (WGS) entry which is preliminary data.</text>
</comment>
<organism evidence="2 3">
    <name type="scientific">Kipferlia bialata</name>
    <dbReference type="NCBI Taxonomy" id="797122"/>
    <lineage>
        <taxon>Eukaryota</taxon>
        <taxon>Metamonada</taxon>
        <taxon>Carpediemonas-like organisms</taxon>
        <taxon>Kipferlia</taxon>
    </lineage>
</organism>
<gene>
    <name evidence="2" type="ORF">KIPB_008410</name>
</gene>
<feature type="compositionally biased region" description="Acidic residues" evidence="1">
    <location>
        <begin position="35"/>
        <end position="47"/>
    </location>
</feature>
<proteinExistence type="predicted"/>